<evidence type="ECO:0000313" key="9">
    <source>
        <dbReference type="Proteomes" id="UP000001868"/>
    </source>
</evidence>
<feature type="transmembrane region" description="Helical" evidence="7">
    <location>
        <begin position="197"/>
        <end position="222"/>
    </location>
</feature>
<dbReference type="InterPro" id="IPR017039">
    <property type="entry name" value="Virul_fac_BrkB"/>
</dbReference>
<dbReference type="RefSeq" id="WP_012522375.1">
    <property type="nucleotide sequence ID" value="NC_011144.1"/>
</dbReference>
<proteinExistence type="predicted"/>
<keyword evidence="2" id="KW-1003">Cell membrane</keyword>
<evidence type="ECO:0000256" key="7">
    <source>
        <dbReference type="SAM" id="Phobius"/>
    </source>
</evidence>
<feature type="transmembrane region" description="Helical" evidence="7">
    <location>
        <begin position="274"/>
        <end position="297"/>
    </location>
</feature>
<gene>
    <name evidence="8" type="ordered locus">PHZ_c1822</name>
</gene>
<dbReference type="Proteomes" id="UP000001868">
    <property type="component" value="Chromosome"/>
</dbReference>
<dbReference type="EMBL" id="CP000747">
    <property type="protein sequence ID" value="ACG78233.1"/>
    <property type="molecule type" value="Genomic_DNA"/>
</dbReference>
<dbReference type="eggNOG" id="COG1295">
    <property type="taxonomic scope" value="Bacteria"/>
</dbReference>
<evidence type="ECO:0000256" key="4">
    <source>
        <dbReference type="ARBA" id="ARBA00022989"/>
    </source>
</evidence>
<dbReference type="NCBIfam" id="TIGR00765">
    <property type="entry name" value="yihY_not_rbn"/>
    <property type="match status" value="1"/>
</dbReference>
<feature type="region of interest" description="Disordered" evidence="6">
    <location>
        <begin position="23"/>
        <end position="66"/>
    </location>
</feature>
<evidence type="ECO:0000313" key="8">
    <source>
        <dbReference type="EMBL" id="ACG78233.1"/>
    </source>
</evidence>
<sequence>MPHALRKAAPFLVLAGIALMPRERPAARPDPGGGRDRRLSESAPDRHTTDPAEIHAPGRGRHADAPEEIPARGWKDILIRAVKEFADDQAPLVAAGVTFYTLLALFPALGALVALYGLFADVAQAREHLAALSAVLPADAVRFLGEQMVRISASNEGGLSLAFAGGLLLSIWSANGATKAMITAMNIAYDEDEKRSFVAKTLTSLAFTLGFLMFGLAALAVIAAPAAVEPFAGPAAAAMMRWITWPILVAALGLGLALLYRFGPSRDRVRWRWISWGSAAALILWLAVSAAFSIYVANFADYEKTYGSLGAVIGFLMWLYLSAQVVLLGAELNSEIEHQTVKDTTIGPPQPLGTRGAVMADTVGEPQ</sequence>
<reference evidence="8 9" key="1">
    <citation type="journal article" date="2008" name="BMC Genomics">
        <title>Complete genome of Phenylobacterium zucineum - a novel facultative intracellular bacterium isolated from human erythroleukemia cell line K562.</title>
        <authorList>
            <person name="Luo Y."/>
            <person name="Xu X."/>
            <person name="Ding Z."/>
            <person name="Liu Z."/>
            <person name="Zhang B."/>
            <person name="Yan Z."/>
            <person name="Sun J."/>
            <person name="Hu S."/>
            <person name="Hu X."/>
        </authorList>
    </citation>
    <scope>NUCLEOTIDE SEQUENCE [LARGE SCALE GENOMIC DNA]</scope>
    <source>
        <strain evidence="8 9">HLK1</strain>
    </source>
</reference>
<dbReference type="GO" id="GO:0005886">
    <property type="term" value="C:plasma membrane"/>
    <property type="evidence" value="ECO:0007669"/>
    <property type="project" value="UniProtKB-SubCell"/>
</dbReference>
<dbReference type="OrthoDB" id="9781030at2"/>
<evidence type="ECO:0000256" key="5">
    <source>
        <dbReference type="ARBA" id="ARBA00023136"/>
    </source>
</evidence>
<keyword evidence="5 7" id="KW-0472">Membrane</keyword>
<feature type="transmembrane region" description="Helical" evidence="7">
    <location>
        <begin position="242"/>
        <end position="262"/>
    </location>
</feature>
<dbReference type="Pfam" id="PF03631">
    <property type="entry name" value="Virul_fac_BrkB"/>
    <property type="match status" value="1"/>
</dbReference>
<dbReference type="KEGG" id="pzu:PHZ_c1822"/>
<protein>
    <submittedName>
        <fullName evidence="8">Uncharacterized protein</fullName>
    </submittedName>
</protein>
<evidence type="ECO:0000256" key="6">
    <source>
        <dbReference type="SAM" id="MobiDB-lite"/>
    </source>
</evidence>
<keyword evidence="4 7" id="KW-1133">Transmembrane helix</keyword>
<dbReference type="AlphaFoldDB" id="B4RCP6"/>
<keyword evidence="9" id="KW-1185">Reference proteome</keyword>
<evidence type="ECO:0000256" key="2">
    <source>
        <dbReference type="ARBA" id="ARBA00022475"/>
    </source>
</evidence>
<organism evidence="8 9">
    <name type="scientific">Phenylobacterium zucineum (strain HLK1)</name>
    <dbReference type="NCBI Taxonomy" id="450851"/>
    <lineage>
        <taxon>Bacteria</taxon>
        <taxon>Pseudomonadati</taxon>
        <taxon>Pseudomonadota</taxon>
        <taxon>Alphaproteobacteria</taxon>
        <taxon>Caulobacterales</taxon>
        <taxon>Caulobacteraceae</taxon>
        <taxon>Phenylobacterium</taxon>
    </lineage>
</organism>
<dbReference type="STRING" id="450851.PHZ_c1822"/>
<comment type="subcellular location">
    <subcellularLocation>
        <location evidence="1">Cell membrane</location>
        <topology evidence="1">Multi-pass membrane protein</topology>
    </subcellularLocation>
</comment>
<name>B4RCP6_PHEZH</name>
<feature type="compositionally biased region" description="Basic and acidic residues" evidence="6">
    <location>
        <begin position="23"/>
        <end position="53"/>
    </location>
</feature>
<keyword evidence="3 7" id="KW-0812">Transmembrane</keyword>
<evidence type="ECO:0000256" key="1">
    <source>
        <dbReference type="ARBA" id="ARBA00004651"/>
    </source>
</evidence>
<feature type="transmembrane region" description="Helical" evidence="7">
    <location>
        <begin position="309"/>
        <end position="330"/>
    </location>
</feature>
<accession>B4RCP6</accession>
<feature type="transmembrane region" description="Helical" evidence="7">
    <location>
        <begin position="92"/>
        <end position="116"/>
    </location>
</feature>
<evidence type="ECO:0000256" key="3">
    <source>
        <dbReference type="ARBA" id="ARBA00022692"/>
    </source>
</evidence>
<dbReference type="PANTHER" id="PTHR30213:SF0">
    <property type="entry name" value="UPF0761 MEMBRANE PROTEIN YIHY"/>
    <property type="match status" value="1"/>
</dbReference>
<dbReference type="PANTHER" id="PTHR30213">
    <property type="entry name" value="INNER MEMBRANE PROTEIN YHJD"/>
    <property type="match status" value="1"/>
</dbReference>
<dbReference type="HOGENOM" id="CLU_045539_0_0_5"/>